<name>A0AB37HXT8_9ACTN</name>
<dbReference type="AlphaFoldDB" id="A0AB37HXT8"/>
<dbReference type="EMBL" id="CP072385">
    <property type="protein sequence ID" value="QUC12375.1"/>
    <property type="molecule type" value="Genomic_DNA"/>
</dbReference>
<dbReference type="SUPFAM" id="SSF52467">
    <property type="entry name" value="DHS-like NAD/FAD-binding domain"/>
    <property type="match status" value="1"/>
</dbReference>
<protein>
    <submittedName>
        <fullName evidence="1">SIR2 family protein</fullName>
    </submittedName>
</protein>
<evidence type="ECO:0000313" key="1">
    <source>
        <dbReference type="EMBL" id="QUC12375.1"/>
    </source>
</evidence>
<reference evidence="1" key="1">
    <citation type="submission" date="2021-03" db="EMBL/GenBank/DDBJ databases">
        <title>Human Oral Microbial Genomes.</title>
        <authorList>
            <person name="Johnston C.D."/>
            <person name="Chen T."/>
            <person name="Dewhirst F.E."/>
        </authorList>
    </citation>
    <scope>NUCLEOTIDE SEQUENCE</scope>
    <source>
        <strain evidence="1">F0714</strain>
    </source>
</reference>
<evidence type="ECO:0000313" key="2">
    <source>
        <dbReference type="Proteomes" id="UP000677180"/>
    </source>
</evidence>
<dbReference type="RefSeq" id="WP_081490282.1">
    <property type="nucleotide sequence ID" value="NZ_CP040007.1"/>
</dbReference>
<proteinExistence type="predicted"/>
<gene>
    <name evidence="1" type="ORF">J5A53_06810</name>
</gene>
<accession>A0AB37HXT8</accession>
<sequence>MIEPRTVYLLGAGASRDAGLPVSMGLTQRIGELIQADEPFKPSPYGYDPPVGPLTQAYYAAIANIQAGDAYKGKPPGGVDIEKLFTTIQMLATASELEIAPFVQQWREPFPSRSDMSEWSWFIEEALRYSRSMREGRQETFGNSGPPAPSVSETYRKLCKVVHEKLGSALTPESKTAHDYLTGLFRSKPIRIATLNYDIGVENASANAGLLVDTGVEKWKGGMSWEWDENADVRLLKLHGSIDWGRPYGVEECLPEDEPRMVRIQSREEWSVNRGLDDRSLQPLGLVFGLQGKLRPDGPFLAMLVEFWNWLLVAERLVVVGSSFRDEHINKLIEDWIGVRKGCVVEIVDPCTPETSFECDRTVPEFIHAALQYKNNEARGCPYFPLMWNKAFPVFEFHRMKAAEWLESRS</sequence>
<dbReference type="InterPro" id="IPR029035">
    <property type="entry name" value="DHS-like_NAD/FAD-binding_dom"/>
</dbReference>
<organism evidence="1 2">
    <name type="scientific">Arachnia propionica</name>
    <dbReference type="NCBI Taxonomy" id="1750"/>
    <lineage>
        <taxon>Bacteria</taxon>
        <taxon>Bacillati</taxon>
        <taxon>Actinomycetota</taxon>
        <taxon>Actinomycetes</taxon>
        <taxon>Propionibacteriales</taxon>
        <taxon>Propionibacteriaceae</taxon>
        <taxon>Arachnia</taxon>
    </lineage>
</organism>
<dbReference type="Proteomes" id="UP000677180">
    <property type="component" value="Chromosome"/>
</dbReference>